<dbReference type="GO" id="GO:0005737">
    <property type="term" value="C:cytoplasm"/>
    <property type="evidence" value="ECO:0007669"/>
    <property type="project" value="UniProtKB-SubCell"/>
</dbReference>
<dbReference type="Pfam" id="PF00202">
    <property type="entry name" value="Aminotran_3"/>
    <property type="match status" value="1"/>
</dbReference>
<gene>
    <name evidence="8 9" type="primary">hemL</name>
    <name evidence="9" type="ORF">H9L42_00835</name>
</gene>
<evidence type="ECO:0000256" key="1">
    <source>
        <dbReference type="ARBA" id="ARBA00001579"/>
    </source>
</evidence>
<dbReference type="FunFam" id="3.40.640.10:FF:000021">
    <property type="entry name" value="Glutamate-1-semialdehyde 2,1-aminomutase"/>
    <property type="match status" value="1"/>
</dbReference>
<keyword evidence="8" id="KW-0963">Cytoplasm</keyword>
<proteinExistence type="inferred from homology"/>
<dbReference type="NCBIfam" id="NF000818">
    <property type="entry name" value="PRK00062.1"/>
    <property type="match status" value="1"/>
</dbReference>
<dbReference type="InterPro" id="IPR004639">
    <property type="entry name" value="4pyrrol_synth_GluAld_NH2Trfase"/>
</dbReference>
<dbReference type="EC" id="5.4.3.8" evidence="8"/>
<dbReference type="SUPFAM" id="SSF53383">
    <property type="entry name" value="PLP-dependent transferases"/>
    <property type="match status" value="1"/>
</dbReference>
<dbReference type="PANTHER" id="PTHR43713:SF3">
    <property type="entry name" value="GLUTAMATE-1-SEMIALDEHYDE 2,1-AMINOMUTASE 1, CHLOROPLASTIC-RELATED"/>
    <property type="match status" value="1"/>
</dbReference>
<evidence type="ECO:0000256" key="2">
    <source>
        <dbReference type="ARBA" id="ARBA00001933"/>
    </source>
</evidence>
<dbReference type="EMBL" id="JACRYT010000001">
    <property type="protein sequence ID" value="MBC6678377.1"/>
    <property type="molecule type" value="Genomic_DNA"/>
</dbReference>
<comment type="pathway">
    <text evidence="3">Porphyrin-containing compound metabolism; protoporphyrin-IX biosynthesis; 5-aminolevulinate from L-glutamyl-tRNA(Glu): step 2/2.</text>
</comment>
<dbReference type="HAMAP" id="MF_00375">
    <property type="entry name" value="HemL_aminotrans_3"/>
    <property type="match status" value="1"/>
</dbReference>
<dbReference type="InterPro" id="IPR005814">
    <property type="entry name" value="Aminotrans_3"/>
</dbReference>
<evidence type="ECO:0000256" key="7">
    <source>
        <dbReference type="ARBA" id="ARBA00023244"/>
    </source>
</evidence>
<evidence type="ECO:0000313" key="9">
    <source>
        <dbReference type="EMBL" id="MBC6678377.1"/>
    </source>
</evidence>
<dbReference type="PROSITE" id="PS00600">
    <property type="entry name" value="AA_TRANSFER_CLASS_3"/>
    <property type="match status" value="1"/>
</dbReference>
<sequence>MANTAKSAALFTEAQKYIPGGVNSPARAFQAVGDTPRFIKKAEAQYLYDEDDNKMIDYIGSWGPMILGNNHPAVLKAVEEVIQDGLSFGAATAREVDMAKLVCEILPSVEMVRMVNSGTEATMSALRTARGYTGRNRIIKFEGCYHGHSDGLLVKAGSGLIAEGGTPDSAGVTPGCAQDTLTAQYNNFESVEKLFSAYKGEIAAVILEPVAANMGVVPPEKDFLEKIRKICTEEGTVLIFDEVITGFRLALGGAQELLGIKPDLSTFGKIIGGGMPVGAYGGKKEIMEVVAPLGPVYQAGTLSGNPVAMAAGITQLTYLKEHPDVYTKINALGERLYGGLEEIVKKAGAPCKVNHVGSIGTLYFTDQNVRDFASAKTADLKGYADYFKFMMDKGSYFAPAQFEAMFLSYAHTEADIDRTLAAAAEYFGV</sequence>
<dbReference type="InterPro" id="IPR015421">
    <property type="entry name" value="PyrdxlP-dep_Trfase_major"/>
</dbReference>
<dbReference type="Gene3D" id="3.40.640.10">
    <property type="entry name" value="Type I PLP-dependent aspartate aminotransferase-like (Major domain)"/>
    <property type="match status" value="1"/>
</dbReference>
<dbReference type="InterPro" id="IPR049704">
    <property type="entry name" value="Aminotrans_3_PPA_site"/>
</dbReference>
<evidence type="ECO:0000256" key="4">
    <source>
        <dbReference type="ARBA" id="ARBA00008981"/>
    </source>
</evidence>
<name>A0A923NJE7_9FIRM</name>
<comment type="caution">
    <text evidence="9">The sequence shown here is derived from an EMBL/GenBank/DDBJ whole genome shotgun (WGS) entry which is preliminary data.</text>
</comment>
<dbReference type="InterPro" id="IPR015424">
    <property type="entry name" value="PyrdxlP-dep_Trfase"/>
</dbReference>
<keyword evidence="7 8" id="KW-0627">Porphyrin biosynthesis</keyword>
<feature type="modified residue" description="N6-(pyridoxal phosphate)lysine" evidence="8">
    <location>
        <position position="269"/>
    </location>
</feature>
<dbReference type="CDD" id="cd00610">
    <property type="entry name" value="OAT_like"/>
    <property type="match status" value="1"/>
</dbReference>
<dbReference type="GO" id="GO:0042286">
    <property type="term" value="F:glutamate-1-semialdehyde 2,1-aminomutase activity"/>
    <property type="evidence" value="ECO:0007669"/>
    <property type="project" value="UniProtKB-UniRule"/>
</dbReference>
<evidence type="ECO:0000256" key="3">
    <source>
        <dbReference type="ARBA" id="ARBA00004819"/>
    </source>
</evidence>
<dbReference type="GO" id="GO:0006782">
    <property type="term" value="P:protoporphyrinogen IX biosynthetic process"/>
    <property type="evidence" value="ECO:0007669"/>
    <property type="project" value="UniProtKB-UniRule"/>
</dbReference>
<reference evidence="9" key="1">
    <citation type="submission" date="2020-08" db="EMBL/GenBank/DDBJ databases">
        <title>Genome public.</title>
        <authorList>
            <person name="Liu C."/>
            <person name="Sun Q."/>
        </authorList>
    </citation>
    <scope>NUCLEOTIDE SEQUENCE</scope>
    <source>
        <strain evidence="9">BX12</strain>
    </source>
</reference>
<dbReference type="Proteomes" id="UP000602647">
    <property type="component" value="Unassembled WGS sequence"/>
</dbReference>
<dbReference type="Gene3D" id="3.90.1150.10">
    <property type="entry name" value="Aspartate Aminotransferase, domain 1"/>
    <property type="match status" value="1"/>
</dbReference>
<comment type="subcellular location">
    <subcellularLocation>
        <location evidence="8">Cytoplasm</location>
    </subcellularLocation>
</comment>
<dbReference type="PANTHER" id="PTHR43713">
    <property type="entry name" value="GLUTAMATE-1-SEMIALDEHYDE 2,1-AMINOMUTASE"/>
    <property type="match status" value="1"/>
</dbReference>
<dbReference type="GO" id="GO:0030170">
    <property type="term" value="F:pyridoxal phosphate binding"/>
    <property type="evidence" value="ECO:0007669"/>
    <property type="project" value="InterPro"/>
</dbReference>
<evidence type="ECO:0000256" key="8">
    <source>
        <dbReference type="HAMAP-Rule" id="MF_00375"/>
    </source>
</evidence>
<dbReference type="InterPro" id="IPR015422">
    <property type="entry name" value="PyrdxlP-dep_Trfase_small"/>
</dbReference>
<evidence type="ECO:0000256" key="5">
    <source>
        <dbReference type="ARBA" id="ARBA00022898"/>
    </source>
</evidence>
<protein>
    <recommendedName>
        <fullName evidence="8">Glutamate-1-semialdehyde 2,1-aminomutase</fullName>
        <shortName evidence="8">GSA</shortName>
        <ecNumber evidence="8">5.4.3.8</ecNumber>
    </recommendedName>
    <alternativeName>
        <fullName evidence="8">Glutamate-1-semialdehyde aminotransferase</fullName>
        <shortName evidence="8">GSA-AT</shortName>
    </alternativeName>
</protein>
<comment type="similarity">
    <text evidence="4 8">Belongs to the class-III pyridoxal-phosphate-dependent aminotransferase family. HemL subfamily.</text>
</comment>
<evidence type="ECO:0000256" key="6">
    <source>
        <dbReference type="ARBA" id="ARBA00023235"/>
    </source>
</evidence>
<dbReference type="NCBIfam" id="TIGR00713">
    <property type="entry name" value="hemL"/>
    <property type="match status" value="1"/>
</dbReference>
<dbReference type="RefSeq" id="WP_187301573.1">
    <property type="nucleotide sequence ID" value="NZ_CBCTON010000009.1"/>
</dbReference>
<dbReference type="GO" id="GO:0008483">
    <property type="term" value="F:transaminase activity"/>
    <property type="evidence" value="ECO:0007669"/>
    <property type="project" value="InterPro"/>
</dbReference>
<comment type="catalytic activity">
    <reaction evidence="1 8">
        <text>(S)-4-amino-5-oxopentanoate = 5-aminolevulinate</text>
        <dbReference type="Rhea" id="RHEA:14265"/>
        <dbReference type="ChEBI" id="CHEBI:57501"/>
        <dbReference type="ChEBI" id="CHEBI:356416"/>
        <dbReference type="EC" id="5.4.3.8"/>
    </reaction>
</comment>
<comment type="cofactor">
    <cofactor evidence="2 8">
        <name>pyridoxal 5'-phosphate</name>
        <dbReference type="ChEBI" id="CHEBI:597326"/>
    </cofactor>
</comment>
<comment type="subunit">
    <text evidence="8">Homodimer.</text>
</comment>
<organism evidence="9 10">
    <name type="scientific">Zhenpiania hominis</name>
    <dbReference type="NCBI Taxonomy" id="2763644"/>
    <lineage>
        <taxon>Bacteria</taxon>
        <taxon>Bacillati</taxon>
        <taxon>Bacillota</taxon>
        <taxon>Clostridia</taxon>
        <taxon>Peptostreptococcales</taxon>
        <taxon>Anaerovoracaceae</taxon>
        <taxon>Zhenpiania</taxon>
    </lineage>
</organism>
<keyword evidence="10" id="KW-1185">Reference proteome</keyword>
<keyword evidence="5 8" id="KW-0663">Pyridoxal phosphate</keyword>
<accession>A0A923NJE7</accession>
<keyword evidence="6 8" id="KW-0413">Isomerase</keyword>
<evidence type="ECO:0000313" key="10">
    <source>
        <dbReference type="Proteomes" id="UP000602647"/>
    </source>
</evidence>
<dbReference type="AlphaFoldDB" id="A0A923NJE7"/>